<keyword evidence="8" id="KW-0460">Magnesium</keyword>
<evidence type="ECO:0000256" key="4">
    <source>
        <dbReference type="ARBA" id="ARBA00011080"/>
    </source>
</evidence>
<evidence type="ECO:0000256" key="11">
    <source>
        <dbReference type="ARBA" id="ARBA00023235"/>
    </source>
</evidence>
<dbReference type="PANTHER" id="PTHR10169:SF38">
    <property type="entry name" value="DNA TOPOISOMERASE 2"/>
    <property type="match status" value="1"/>
</dbReference>
<dbReference type="Pfam" id="PF01751">
    <property type="entry name" value="Toprim"/>
    <property type="match status" value="1"/>
</dbReference>
<dbReference type="AlphaFoldDB" id="A0A183UZ51"/>
<evidence type="ECO:0000259" key="15">
    <source>
        <dbReference type="PROSITE" id="PS52040"/>
    </source>
</evidence>
<keyword evidence="17" id="KW-1185">Reference proteome</keyword>
<dbReference type="InterPro" id="IPR031660">
    <property type="entry name" value="TOPRIM_C"/>
</dbReference>
<evidence type="ECO:0000256" key="12">
    <source>
        <dbReference type="PROSITE-ProRule" id="PRU01384"/>
    </source>
</evidence>
<dbReference type="PANTHER" id="PTHR10169">
    <property type="entry name" value="DNA TOPOISOMERASE/GYRASE"/>
    <property type="match status" value="1"/>
</dbReference>
<protein>
    <recommendedName>
        <fullName evidence="13">DNA topoisomerase 2</fullName>
        <ecNumber evidence="13">5.6.2.2</ecNumber>
    </recommendedName>
</protein>
<dbReference type="InterPro" id="IPR014721">
    <property type="entry name" value="Ribsml_uS5_D2-typ_fold_subgr"/>
</dbReference>
<dbReference type="Pfam" id="PF00204">
    <property type="entry name" value="DNA_gyraseB"/>
    <property type="match status" value="1"/>
</dbReference>
<sequence length="1068" mass="121933">MVKQVVSYIPALLKIFDEVLVNAADNKQRDPRMTAIRVTIDRDNNEVSVWNDGEGIPVEMHSEEGVYVPSLIFGTLLTSSNYDDSEVKIIGGRNGFGAKLCNIFSTEFTVETSSSNSGKRFRQTWHNNMSKCDEALVEVIPEGTSDFTKVTFKPDIEKFHMKELDEVAIGLMQRRVIDVAGTLKGVDVLLNGQKIDVHGFRDYVRLYIGKNDMAATDSEKGETYVFSEVNDRWQVAVALSDIGFEQISFVNNIATTKGGRHVDYVCDQIVSRIKEEVELRCGTKKSVRPLQVKNCMRLFLNSFIENPAFDSQTKEYLSSAPKAFGSKCVMSDAFFKELFARTDIVESIMRDINKRELRSLNRSNGRELSDLHKLEEAGDAGTNRSRQCTLIVTEGDSAKALAVAGLAVVGRKYFGVFPLRGKLTNVRGLDEKTSLQNAEVSALIRILGLKFGEDYSSDEKRNELRYGHLMIMTDQDEDGAHIRGLIVNFLHSFWPSLIRSDFIQYFITPLLKVRSGSEVIPFYSNAEFERWKRDCVDSKKYSLKYYKGLGTSSAQEAREYFAAMDRHRMQFVYGGKEDDENIELAFDKNRADDRKIWISSNSREKVSSKKIEDANRRTYSEFINEELIEFSRLDIRRSVPSAIDGLKPSQRKVLYTMMQRFEKGEVRVVQLAGAIAHFCAYHHGEVFQPLINTIVRLAQDFVGSNNINLLQPIGQFGTRLAGGEDCASARYIYTALSPLTRWIFPRADDSVLSYMEEDNMRIEPQWFCPIIPMVLVNGAEGIGTGWSTKVLCYNPKQIINNVQRMIDGQSLQKMVEITELPVGVWTQKYKEKVLDALMKNGIVSDYKELHTEDSVRFLLELPKVRGLSSNTNGNRKRSLRKALKLDSVLGTSSMVLFDENNSLRKFSSIDEIFNVFFEVRRQKYIERREYQISALDAKLKFYENQYRFVEAILSKEIVIERKSRIDIESTLKQKGFEPDPLRVSHRQDDGERGKCDYSYLLDMPLIRLSSEEAKSLCANRDAKRTEMDILRRTSWRTMWHDDLCTLLAASAITENGINIPTSYDQDHK</sequence>
<dbReference type="FunFam" id="3.90.199.10:FF:000002">
    <property type="entry name" value="DNA topoisomerase 2"/>
    <property type="match status" value="1"/>
</dbReference>
<accession>A0A183UZ51</accession>
<dbReference type="WBParaSite" id="TCNE_0001377101-mRNA-1">
    <property type="protein sequence ID" value="TCNE_0001377101-mRNA-1"/>
    <property type="gene ID" value="TCNE_0001377101"/>
</dbReference>
<evidence type="ECO:0000256" key="2">
    <source>
        <dbReference type="ARBA" id="ARBA00001913"/>
    </source>
</evidence>
<reference evidence="18" key="1">
    <citation type="submission" date="2016-06" db="UniProtKB">
        <authorList>
            <consortium name="WormBaseParasite"/>
        </authorList>
    </citation>
    <scope>IDENTIFICATION</scope>
</reference>
<keyword evidence="7 13" id="KW-0067">ATP-binding</keyword>
<dbReference type="InterPro" id="IPR002205">
    <property type="entry name" value="Topo_IIA_dom_A"/>
</dbReference>
<dbReference type="Gene3D" id="3.30.565.10">
    <property type="entry name" value="Histidine kinase-like ATPase, C-terminal domain"/>
    <property type="match status" value="1"/>
</dbReference>
<evidence type="ECO:0000256" key="6">
    <source>
        <dbReference type="ARBA" id="ARBA00022741"/>
    </source>
</evidence>
<dbReference type="SUPFAM" id="SSF54211">
    <property type="entry name" value="Ribosomal protein S5 domain 2-like"/>
    <property type="match status" value="1"/>
</dbReference>
<keyword evidence="9 12" id="KW-0799">Topoisomerase</keyword>
<feature type="domain" description="Topo IIA-type catalytic" evidence="15">
    <location>
        <begin position="639"/>
        <end position="1043"/>
    </location>
</feature>
<dbReference type="CDD" id="cd03481">
    <property type="entry name" value="TopoIIA_Trans_ScTopoIIA"/>
    <property type="match status" value="1"/>
</dbReference>
<comment type="subunit">
    <text evidence="13">Homodimer.</text>
</comment>
<dbReference type="InterPro" id="IPR006171">
    <property type="entry name" value="TOPRIM_dom"/>
</dbReference>
<dbReference type="GO" id="GO:0046872">
    <property type="term" value="F:metal ion binding"/>
    <property type="evidence" value="ECO:0007669"/>
    <property type="project" value="UniProtKB-KW"/>
</dbReference>
<dbReference type="Pfam" id="PF16898">
    <property type="entry name" value="TOPRIM_C"/>
    <property type="match status" value="1"/>
</dbReference>
<feature type="domain" description="Toprim" evidence="14">
    <location>
        <begin position="388"/>
        <end position="505"/>
    </location>
</feature>
<dbReference type="InterPro" id="IPR013506">
    <property type="entry name" value="Topo_IIA_bsu_dom2"/>
</dbReference>
<dbReference type="EMBL" id="UYWY01021887">
    <property type="protein sequence ID" value="VDM45092.1"/>
    <property type="molecule type" value="Genomic_DNA"/>
</dbReference>
<evidence type="ECO:0000256" key="5">
    <source>
        <dbReference type="ARBA" id="ARBA00022723"/>
    </source>
</evidence>
<dbReference type="FunFam" id="3.30.565.10:FF:000004">
    <property type="entry name" value="DNA topoisomerase 2"/>
    <property type="match status" value="1"/>
</dbReference>
<dbReference type="InterPro" id="IPR036890">
    <property type="entry name" value="HATPase_C_sf"/>
</dbReference>
<comment type="similarity">
    <text evidence="4 13">Belongs to the type II topoisomerase family.</text>
</comment>
<evidence type="ECO:0000256" key="9">
    <source>
        <dbReference type="ARBA" id="ARBA00023029"/>
    </source>
</evidence>
<dbReference type="InterPro" id="IPR013760">
    <property type="entry name" value="Topo_IIA-like_dom_sf"/>
</dbReference>
<evidence type="ECO:0000259" key="14">
    <source>
        <dbReference type="PROSITE" id="PS50880"/>
    </source>
</evidence>
<dbReference type="Pfam" id="PF00521">
    <property type="entry name" value="DNA_topoisoIV"/>
    <property type="match status" value="2"/>
</dbReference>
<feature type="active site" description="O-(5'-phospho-DNA)-tyrosine intermediate" evidence="12">
    <location>
        <position position="731"/>
    </location>
</feature>
<name>A0A183UZ51_TOXCA</name>
<comment type="catalytic activity">
    <reaction evidence="1 12 13">
        <text>ATP-dependent breakage, passage and rejoining of double-stranded DNA.</text>
        <dbReference type="EC" id="5.6.2.2"/>
    </reaction>
</comment>
<dbReference type="GO" id="GO:0003918">
    <property type="term" value="F:DNA topoisomerase type II (double strand cut, ATP-hydrolyzing) activity"/>
    <property type="evidence" value="ECO:0007669"/>
    <property type="project" value="UniProtKB-UniRule"/>
</dbReference>
<dbReference type="InterPro" id="IPR001154">
    <property type="entry name" value="TopoII_euk"/>
</dbReference>
<dbReference type="SUPFAM" id="SSF55874">
    <property type="entry name" value="ATPase domain of HSP90 chaperone/DNA topoisomerase II/histidine kinase"/>
    <property type="match status" value="1"/>
</dbReference>
<dbReference type="SMART" id="SM00433">
    <property type="entry name" value="TOP2c"/>
    <property type="match status" value="1"/>
</dbReference>
<keyword evidence="5" id="KW-0479">Metal-binding</keyword>
<proteinExistence type="inferred from homology"/>
<dbReference type="Gene3D" id="1.10.268.10">
    <property type="entry name" value="Topoisomerase, domain 3"/>
    <property type="match status" value="1"/>
</dbReference>
<dbReference type="Gene3D" id="3.40.50.670">
    <property type="match status" value="1"/>
</dbReference>
<dbReference type="InterPro" id="IPR013757">
    <property type="entry name" value="Topo_IIA_A_a_sf"/>
</dbReference>
<dbReference type="GO" id="GO:0005634">
    <property type="term" value="C:nucleus"/>
    <property type="evidence" value="ECO:0007669"/>
    <property type="project" value="TreeGrafter"/>
</dbReference>
<dbReference type="InterPro" id="IPR013759">
    <property type="entry name" value="Topo_IIA_B_C"/>
</dbReference>
<dbReference type="GO" id="GO:0000712">
    <property type="term" value="P:resolution of meiotic recombination intermediates"/>
    <property type="evidence" value="ECO:0007669"/>
    <property type="project" value="TreeGrafter"/>
</dbReference>
<dbReference type="InterPro" id="IPR018522">
    <property type="entry name" value="TopoIIA_CS"/>
</dbReference>
<dbReference type="GO" id="GO:0003677">
    <property type="term" value="F:DNA binding"/>
    <property type="evidence" value="ECO:0007669"/>
    <property type="project" value="UniProtKB-UniRule"/>
</dbReference>
<evidence type="ECO:0000256" key="7">
    <source>
        <dbReference type="ARBA" id="ARBA00022840"/>
    </source>
</evidence>
<evidence type="ECO:0000256" key="10">
    <source>
        <dbReference type="ARBA" id="ARBA00023125"/>
    </source>
</evidence>
<dbReference type="GO" id="GO:0000819">
    <property type="term" value="P:sister chromatid segregation"/>
    <property type="evidence" value="ECO:0007669"/>
    <property type="project" value="TreeGrafter"/>
</dbReference>
<dbReference type="PROSITE" id="PS00177">
    <property type="entry name" value="TOPOISOMERASE_II"/>
    <property type="match status" value="1"/>
</dbReference>
<evidence type="ECO:0000256" key="1">
    <source>
        <dbReference type="ARBA" id="ARBA00000185"/>
    </source>
</evidence>
<evidence type="ECO:0000256" key="8">
    <source>
        <dbReference type="ARBA" id="ARBA00022842"/>
    </source>
</evidence>
<dbReference type="PROSITE" id="PS50880">
    <property type="entry name" value="TOPRIM"/>
    <property type="match status" value="1"/>
</dbReference>
<dbReference type="InterPro" id="IPR020568">
    <property type="entry name" value="Ribosomal_Su5_D2-typ_SF"/>
</dbReference>
<comment type="cofactor">
    <cofactor evidence="3">
        <name>Mg(2+)</name>
        <dbReference type="ChEBI" id="CHEBI:18420"/>
    </cofactor>
</comment>
<dbReference type="InterPro" id="IPR013758">
    <property type="entry name" value="Topo_IIA_A/C_ab"/>
</dbReference>
<dbReference type="InterPro" id="IPR003594">
    <property type="entry name" value="HATPase_dom"/>
</dbReference>
<dbReference type="GO" id="GO:0006265">
    <property type="term" value="P:DNA topological change"/>
    <property type="evidence" value="ECO:0007669"/>
    <property type="project" value="UniProtKB-UniRule"/>
</dbReference>
<dbReference type="FunFam" id="3.40.50.670:FF:000001">
    <property type="entry name" value="DNA topoisomerase 2"/>
    <property type="match status" value="2"/>
</dbReference>
<evidence type="ECO:0000313" key="17">
    <source>
        <dbReference type="Proteomes" id="UP000050794"/>
    </source>
</evidence>
<dbReference type="Gene3D" id="3.90.199.10">
    <property type="entry name" value="Topoisomerase II, domain 5"/>
    <property type="match status" value="1"/>
</dbReference>
<dbReference type="PRINTS" id="PR00418">
    <property type="entry name" value="TPI2FAMILY"/>
</dbReference>
<dbReference type="Pfam" id="PF02518">
    <property type="entry name" value="HATPase_c"/>
    <property type="match status" value="1"/>
</dbReference>
<dbReference type="InterPro" id="IPR050634">
    <property type="entry name" value="DNA_Topoisomerase_II"/>
</dbReference>
<dbReference type="Gene3D" id="3.30.230.10">
    <property type="match status" value="1"/>
</dbReference>
<evidence type="ECO:0000313" key="18">
    <source>
        <dbReference type="WBParaSite" id="TCNE_0001377101-mRNA-1"/>
    </source>
</evidence>
<dbReference type="PROSITE" id="PS52040">
    <property type="entry name" value="TOPO_IIA"/>
    <property type="match status" value="1"/>
</dbReference>
<gene>
    <name evidence="16" type="ORF">TCNE_LOCUS13771</name>
</gene>
<keyword evidence="6 13" id="KW-0547">Nucleotide-binding</keyword>
<dbReference type="CDD" id="cd16930">
    <property type="entry name" value="HATPase_TopII-like"/>
    <property type="match status" value="1"/>
</dbReference>
<dbReference type="SUPFAM" id="SSF56719">
    <property type="entry name" value="Type II DNA topoisomerase"/>
    <property type="match status" value="1"/>
</dbReference>
<comment type="cofactor">
    <cofactor evidence="2">
        <name>Ca(2+)</name>
        <dbReference type="ChEBI" id="CHEBI:29108"/>
    </cofactor>
</comment>
<dbReference type="Gene3D" id="3.30.1490.30">
    <property type="match status" value="1"/>
</dbReference>
<comment type="function">
    <text evidence="13">Control of topological states of DNA by transient breakage and subsequent rejoining of DNA strands. Topoisomerase II makes double-strand breaks.</text>
</comment>
<evidence type="ECO:0000313" key="16">
    <source>
        <dbReference type="EMBL" id="VDM45092.1"/>
    </source>
</evidence>
<dbReference type="EC" id="5.6.2.2" evidence="13"/>
<organism evidence="17 18">
    <name type="scientific">Toxocara canis</name>
    <name type="common">Canine roundworm</name>
    <dbReference type="NCBI Taxonomy" id="6265"/>
    <lineage>
        <taxon>Eukaryota</taxon>
        <taxon>Metazoa</taxon>
        <taxon>Ecdysozoa</taxon>
        <taxon>Nematoda</taxon>
        <taxon>Chromadorea</taxon>
        <taxon>Rhabditida</taxon>
        <taxon>Spirurina</taxon>
        <taxon>Ascaridomorpha</taxon>
        <taxon>Ascaridoidea</taxon>
        <taxon>Toxocaridae</taxon>
        <taxon>Toxocara</taxon>
    </lineage>
</organism>
<dbReference type="FunFam" id="3.30.230.10:FF:000008">
    <property type="entry name" value="DNA topoisomerase 2"/>
    <property type="match status" value="1"/>
</dbReference>
<dbReference type="PRINTS" id="PR01158">
    <property type="entry name" value="TOPISMRASEII"/>
</dbReference>
<evidence type="ECO:0000256" key="13">
    <source>
        <dbReference type="RuleBase" id="RU362094"/>
    </source>
</evidence>
<dbReference type="GO" id="GO:0005524">
    <property type="term" value="F:ATP binding"/>
    <property type="evidence" value="ECO:0007669"/>
    <property type="project" value="UniProtKB-UniRule"/>
</dbReference>
<dbReference type="InterPro" id="IPR001241">
    <property type="entry name" value="Topo_IIA"/>
</dbReference>
<dbReference type="SMART" id="SM00434">
    <property type="entry name" value="TOP4c"/>
    <property type="match status" value="1"/>
</dbReference>
<reference evidence="16 17" key="2">
    <citation type="submission" date="2018-11" db="EMBL/GenBank/DDBJ databases">
        <authorList>
            <consortium name="Pathogen Informatics"/>
        </authorList>
    </citation>
    <scope>NUCLEOTIDE SEQUENCE [LARGE SCALE GENOMIC DNA]</scope>
</reference>
<dbReference type="Proteomes" id="UP000050794">
    <property type="component" value="Unassembled WGS sequence"/>
</dbReference>
<keyword evidence="11 12" id="KW-0413">Isomerase</keyword>
<evidence type="ECO:0000256" key="3">
    <source>
        <dbReference type="ARBA" id="ARBA00001946"/>
    </source>
</evidence>
<keyword evidence="10 12" id="KW-0238">DNA-binding</keyword>